<dbReference type="GO" id="GO:0016279">
    <property type="term" value="F:protein-lysine N-methyltransferase activity"/>
    <property type="evidence" value="ECO:0007669"/>
    <property type="project" value="TreeGrafter"/>
</dbReference>
<gene>
    <name evidence="5" type="ORF">QCA50_009959</name>
</gene>
<organism evidence="5 6">
    <name type="scientific">Cerrena zonata</name>
    <dbReference type="NCBI Taxonomy" id="2478898"/>
    <lineage>
        <taxon>Eukaryota</taxon>
        <taxon>Fungi</taxon>
        <taxon>Dikarya</taxon>
        <taxon>Basidiomycota</taxon>
        <taxon>Agaricomycotina</taxon>
        <taxon>Agaricomycetes</taxon>
        <taxon>Polyporales</taxon>
        <taxon>Cerrenaceae</taxon>
        <taxon>Cerrena</taxon>
    </lineage>
</organism>
<name>A0AAW0GAB5_9APHY</name>
<dbReference type="Proteomes" id="UP001385951">
    <property type="component" value="Unassembled WGS sequence"/>
</dbReference>
<reference evidence="5 6" key="1">
    <citation type="submission" date="2022-09" db="EMBL/GenBank/DDBJ databases">
        <authorList>
            <person name="Palmer J.M."/>
        </authorList>
    </citation>
    <scope>NUCLEOTIDE SEQUENCE [LARGE SCALE GENOMIC DNA]</scope>
    <source>
        <strain evidence="5 6">DSM 7382</strain>
    </source>
</reference>
<sequence>MGICKVKPSGFESVDEFEKWVQASGIRVHPNVCVDESSLGGFGLFFDTKDYEKEQDEIVDLVRIPSSSLYSYESLLEKMAKLRKTDVKSSSILSRILERCPVKSETEIILCYITGFHLIKESGTTLEDPDLQNLLQYLEVLKSTDVLCIPDNFDDHGEESLRTMKLIRTNFEELYQEISSVMKDFESKLPFDLFYQYTQAIRSRVLEIPKEINQDEEDFTTDTTLVPFLDFANHAAKPNSYFDVDRHNGDVILKLDLNEVKEDAFEITICYHLENSVNSFLNCYGFIPYDEENQVFPFSLSPYVNELLNKMKNTTNERYDLISKWMLIDLNVNLIRNNNHVTIDFASSTLPYLLIDGLNHYKEWSQETDDIAQFDQTAEASVEEIIANLQDQEKNNKFVYSEECLGVTYLKEQYVDPSLILEQTGNDNEQSLEKLTALAVELILEASKLKLLQLEQVKADPGIIQHYFQVELQLLTLLLDQNSQKLLEDAMTSLCVSD</sequence>
<dbReference type="InterPro" id="IPR050600">
    <property type="entry name" value="SETD3_SETD6_MTase"/>
</dbReference>
<dbReference type="GO" id="GO:0032259">
    <property type="term" value="P:methylation"/>
    <property type="evidence" value="ECO:0007669"/>
    <property type="project" value="UniProtKB-KW"/>
</dbReference>
<comment type="caution">
    <text evidence="5">The sequence shown here is derived from an EMBL/GenBank/DDBJ whole genome shotgun (WGS) entry which is preliminary data.</text>
</comment>
<feature type="domain" description="SET" evidence="4">
    <location>
        <begin position="30"/>
        <end position="272"/>
    </location>
</feature>
<dbReference type="AlphaFoldDB" id="A0AAW0GAB5"/>
<proteinExistence type="predicted"/>
<evidence type="ECO:0000313" key="5">
    <source>
        <dbReference type="EMBL" id="KAK7686883.1"/>
    </source>
</evidence>
<dbReference type="PANTHER" id="PTHR13271:SF47">
    <property type="entry name" value="ACTIN-HISTIDINE N-METHYLTRANSFERASE"/>
    <property type="match status" value="1"/>
</dbReference>
<keyword evidence="3" id="KW-0949">S-adenosyl-L-methionine</keyword>
<accession>A0AAW0GAB5</accession>
<dbReference type="SUPFAM" id="SSF82199">
    <property type="entry name" value="SET domain"/>
    <property type="match status" value="1"/>
</dbReference>
<keyword evidence="1" id="KW-0489">Methyltransferase</keyword>
<dbReference type="Gene3D" id="3.90.1410.10">
    <property type="entry name" value="set domain protein methyltransferase, domain 1"/>
    <property type="match status" value="1"/>
</dbReference>
<keyword evidence="6" id="KW-1185">Reference proteome</keyword>
<evidence type="ECO:0000256" key="3">
    <source>
        <dbReference type="ARBA" id="ARBA00022691"/>
    </source>
</evidence>
<dbReference type="InterPro" id="IPR001214">
    <property type="entry name" value="SET_dom"/>
</dbReference>
<evidence type="ECO:0000256" key="2">
    <source>
        <dbReference type="ARBA" id="ARBA00022679"/>
    </source>
</evidence>
<dbReference type="PANTHER" id="PTHR13271">
    <property type="entry name" value="UNCHARACTERIZED PUTATIVE METHYLTRANSFERASE"/>
    <property type="match status" value="1"/>
</dbReference>
<dbReference type="InterPro" id="IPR046341">
    <property type="entry name" value="SET_dom_sf"/>
</dbReference>
<protein>
    <recommendedName>
        <fullName evidence="4">SET domain-containing protein</fullName>
    </recommendedName>
</protein>
<evidence type="ECO:0000256" key="1">
    <source>
        <dbReference type="ARBA" id="ARBA00022603"/>
    </source>
</evidence>
<evidence type="ECO:0000313" key="6">
    <source>
        <dbReference type="Proteomes" id="UP001385951"/>
    </source>
</evidence>
<dbReference type="EMBL" id="JASBNA010000015">
    <property type="protein sequence ID" value="KAK7686883.1"/>
    <property type="molecule type" value="Genomic_DNA"/>
</dbReference>
<keyword evidence="2" id="KW-0808">Transferase</keyword>
<dbReference type="PROSITE" id="PS50280">
    <property type="entry name" value="SET"/>
    <property type="match status" value="1"/>
</dbReference>
<evidence type="ECO:0000259" key="4">
    <source>
        <dbReference type="PROSITE" id="PS50280"/>
    </source>
</evidence>